<evidence type="ECO:0000313" key="3">
    <source>
        <dbReference type="EMBL" id="ETN80247.1"/>
    </source>
</evidence>
<keyword evidence="2" id="KW-0732">Signal</keyword>
<sequence length="75" mass="7924">MMARNLALLLLLVVTTSAIWPFDAIFGSKTTTVAPSVVPTHEEGPMTPSPDTKPNSAPGSAPIDSGEDEDEKENE</sequence>
<feature type="region of interest" description="Disordered" evidence="1">
    <location>
        <begin position="36"/>
        <end position="75"/>
    </location>
</feature>
<feature type="compositionally biased region" description="Acidic residues" evidence="1">
    <location>
        <begin position="65"/>
        <end position="75"/>
    </location>
</feature>
<dbReference type="CTD" id="25349330"/>
<feature type="signal peptide" evidence="2">
    <location>
        <begin position="1"/>
        <end position="18"/>
    </location>
</feature>
<dbReference type="EMBL" id="KI659149">
    <property type="protein sequence ID" value="ETN80247.1"/>
    <property type="molecule type" value="Genomic_DNA"/>
</dbReference>
<keyword evidence="4" id="KW-1185">Reference proteome</keyword>
<feature type="chain" id="PRO_5004826086" evidence="2">
    <location>
        <begin position="19"/>
        <end position="75"/>
    </location>
</feature>
<feature type="compositionally biased region" description="Polar residues" evidence="1">
    <location>
        <begin position="49"/>
        <end position="58"/>
    </location>
</feature>
<dbReference type="AlphaFoldDB" id="W2TGU8"/>
<organism evidence="3 4">
    <name type="scientific">Necator americanus</name>
    <name type="common">Human hookworm</name>
    <dbReference type="NCBI Taxonomy" id="51031"/>
    <lineage>
        <taxon>Eukaryota</taxon>
        <taxon>Metazoa</taxon>
        <taxon>Ecdysozoa</taxon>
        <taxon>Nematoda</taxon>
        <taxon>Chromadorea</taxon>
        <taxon>Rhabditida</taxon>
        <taxon>Rhabditina</taxon>
        <taxon>Rhabditomorpha</taxon>
        <taxon>Strongyloidea</taxon>
        <taxon>Ancylostomatidae</taxon>
        <taxon>Bunostominae</taxon>
        <taxon>Necator</taxon>
    </lineage>
</organism>
<dbReference type="KEGG" id="nai:NECAME_09301"/>
<protein>
    <submittedName>
        <fullName evidence="3">Uncharacterized protein</fullName>
    </submittedName>
</protein>
<evidence type="ECO:0000256" key="1">
    <source>
        <dbReference type="SAM" id="MobiDB-lite"/>
    </source>
</evidence>
<dbReference type="Proteomes" id="UP000053676">
    <property type="component" value="Unassembled WGS sequence"/>
</dbReference>
<accession>W2TGU8</accession>
<proteinExistence type="predicted"/>
<dbReference type="GeneID" id="25349330"/>
<evidence type="ECO:0000256" key="2">
    <source>
        <dbReference type="SAM" id="SignalP"/>
    </source>
</evidence>
<reference evidence="4" key="1">
    <citation type="journal article" date="2014" name="Nat. Genet.">
        <title>Genome of the human hookworm Necator americanus.</title>
        <authorList>
            <person name="Tang Y.T."/>
            <person name="Gao X."/>
            <person name="Rosa B.A."/>
            <person name="Abubucker S."/>
            <person name="Hallsworth-Pepin K."/>
            <person name="Martin J."/>
            <person name="Tyagi R."/>
            <person name="Heizer E."/>
            <person name="Zhang X."/>
            <person name="Bhonagiri-Palsikar V."/>
            <person name="Minx P."/>
            <person name="Warren W.C."/>
            <person name="Wang Q."/>
            <person name="Zhan B."/>
            <person name="Hotez P.J."/>
            <person name="Sternberg P.W."/>
            <person name="Dougall A."/>
            <person name="Gaze S.T."/>
            <person name="Mulvenna J."/>
            <person name="Sotillo J."/>
            <person name="Ranganathan S."/>
            <person name="Rabelo E.M."/>
            <person name="Wilson R.K."/>
            <person name="Felgner P.L."/>
            <person name="Bethony J."/>
            <person name="Hawdon J.M."/>
            <person name="Gasser R.B."/>
            <person name="Loukas A."/>
            <person name="Mitreva M."/>
        </authorList>
    </citation>
    <scope>NUCLEOTIDE SEQUENCE [LARGE SCALE GENOMIC DNA]</scope>
</reference>
<name>W2TGU8_NECAM</name>
<evidence type="ECO:0000313" key="4">
    <source>
        <dbReference type="Proteomes" id="UP000053676"/>
    </source>
</evidence>
<gene>
    <name evidence="3" type="ORF">NECAME_09301</name>
</gene>